<feature type="domain" description="HTH iclR-type" evidence="4">
    <location>
        <begin position="8"/>
        <end position="69"/>
    </location>
</feature>
<dbReference type="InterPro" id="IPR050707">
    <property type="entry name" value="HTH_MetabolicPath_Reg"/>
</dbReference>
<protein>
    <submittedName>
        <fullName evidence="6">IclR family transcriptional regulator</fullName>
    </submittedName>
</protein>
<evidence type="ECO:0000313" key="6">
    <source>
        <dbReference type="EMBL" id="RED13370.1"/>
    </source>
</evidence>
<dbReference type="Gene3D" id="3.30.450.40">
    <property type="match status" value="1"/>
</dbReference>
<evidence type="ECO:0000259" key="4">
    <source>
        <dbReference type="PROSITE" id="PS51077"/>
    </source>
</evidence>
<name>A0A3D9F885_9SPHN</name>
<evidence type="ECO:0000313" key="7">
    <source>
        <dbReference type="Proteomes" id="UP000256310"/>
    </source>
</evidence>
<dbReference type="SMART" id="SM00346">
    <property type="entry name" value="HTH_ICLR"/>
    <property type="match status" value="1"/>
</dbReference>
<dbReference type="Proteomes" id="UP000256310">
    <property type="component" value="Unassembled WGS sequence"/>
</dbReference>
<dbReference type="Gene3D" id="1.10.10.10">
    <property type="entry name" value="Winged helix-like DNA-binding domain superfamily/Winged helix DNA-binding domain"/>
    <property type="match status" value="1"/>
</dbReference>
<keyword evidence="2" id="KW-0238">DNA-binding</keyword>
<dbReference type="InterPro" id="IPR005471">
    <property type="entry name" value="Tscrpt_reg_IclR_N"/>
</dbReference>
<feature type="domain" description="IclR-ED" evidence="5">
    <location>
        <begin position="72"/>
        <end position="252"/>
    </location>
</feature>
<dbReference type="PROSITE" id="PS51077">
    <property type="entry name" value="HTH_ICLR"/>
    <property type="match status" value="1"/>
</dbReference>
<dbReference type="PANTHER" id="PTHR30136">
    <property type="entry name" value="HELIX-TURN-HELIX TRANSCRIPTIONAL REGULATOR, ICLR FAMILY"/>
    <property type="match status" value="1"/>
</dbReference>
<evidence type="ECO:0000256" key="1">
    <source>
        <dbReference type="ARBA" id="ARBA00023015"/>
    </source>
</evidence>
<dbReference type="GO" id="GO:0045892">
    <property type="term" value="P:negative regulation of DNA-templated transcription"/>
    <property type="evidence" value="ECO:0007669"/>
    <property type="project" value="TreeGrafter"/>
</dbReference>
<dbReference type="InterPro" id="IPR036388">
    <property type="entry name" value="WH-like_DNA-bd_sf"/>
</dbReference>
<keyword evidence="7" id="KW-1185">Reference proteome</keyword>
<dbReference type="InterPro" id="IPR029016">
    <property type="entry name" value="GAF-like_dom_sf"/>
</dbReference>
<accession>A0A3D9F885</accession>
<dbReference type="Pfam" id="PF09339">
    <property type="entry name" value="HTH_IclR"/>
    <property type="match status" value="1"/>
</dbReference>
<dbReference type="SUPFAM" id="SSF46785">
    <property type="entry name" value="Winged helix' DNA-binding domain"/>
    <property type="match status" value="1"/>
</dbReference>
<proteinExistence type="predicted"/>
<keyword evidence="1" id="KW-0805">Transcription regulation</keyword>
<evidence type="ECO:0000259" key="5">
    <source>
        <dbReference type="PROSITE" id="PS51078"/>
    </source>
</evidence>
<dbReference type="EMBL" id="QRDP01000005">
    <property type="protein sequence ID" value="RED13370.1"/>
    <property type="molecule type" value="Genomic_DNA"/>
</dbReference>
<sequence length="254" mass="27606">MTNREETNKSVAKAFKLLSRIVSDGGKSSLTEIAAPLEIPLPTAHRIAETLIRQGYLVRSRRGHYHAGPELRILHPNLSIAEVASGIARPLLAKLARKYKCTAHLGVLEGGMVTYLVKAGNTETELFTREKMQLEAYCSAIGKILLATEPEPELEAYLDNGPFVSLTANTLVSPDILRTEIASVRDNGIAIDNREVSEDLFCIAVPVTDQDGRIFAAISLSFHQAEITSQKIDKYIPALNDVASTVALKLAGCP</sequence>
<comment type="caution">
    <text evidence="6">The sequence shown here is derived from an EMBL/GenBank/DDBJ whole genome shotgun (WGS) entry which is preliminary data.</text>
</comment>
<dbReference type="AlphaFoldDB" id="A0A3D9F885"/>
<dbReference type="PROSITE" id="PS51078">
    <property type="entry name" value="ICLR_ED"/>
    <property type="match status" value="1"/>
</dbReference>
<organism evidence="6 7">
    <name type="scientific">Parasphingopyxis lamellibrachiae</name>
    <dbReference type="NCBI Taxonomy" id="680125"/>
    <lineage>
        <taxon>Bacteria</taxon>
        <taxon>Pseudomonadati</taxon>
        <taxon>Pseudomonadota</taxon>
        <taxon>Alphaproteobacteria</taxon>
        <taxon>Sphingomonadales</taxon>
        <taxon>Sphingomonadaceae</taxon>
        <taxon>Parasphingopyxis</taxon>
    </lineage>
</organism>
<dbReference type="InterPro" id="IPR036390">
    <property type="entry name" value="WH_DNA-bd_sf"/>
</dbReference>
<dbReference type="Pfam" id="PF01614">
    <property type="entry name" value="IclR_C"/>
    <property type="match status" value="1"/>
</dbReference>
<dbReference type="InterPro" id="IPR014757">
    <property type="entry name" value="Tscrpt_reg_IclR_C"/>
</dbReference>
<keyword evidence="3" id="KW-0804">Transcription</keyword>
<gene>
    <name evidence="6" type="ORF">DFR46_2908</name>
</gene>
<evidence type="ECO:0000256" key="3">
    <source>
        <dbReference type="ARBA" id="ARBA00023163"/>
    </source>
</evidence>
<reference evidence="6 7" key="1">
    <citation type="submission" date="2018-07" db="EMBL/GenBank/DDBJ databases">
        <title>Genomic Encyclopedia of Type Strains, Phase IV (KMG-IV): sequencing the most valuable type-strain genomes for metagenomic binning, comparative biology and taxonomic classification.</title>
        <authorList>
            <person name="Goeker M."/>
        </authorList>
    </citation>
    <scope>NUCLEOTIDE SEQUENCE [LARGE SCALE GENOMIC DNA]</scope>
    <source>
        <strain evidence="6 7">DSM 26725</strain>
    </source>
</reference>
<dbReference type="PANTHER" id="PTHR30136:SF24">
    <property type="entry name" value="HTH-TYPE TRANSCRIPTIONAL REPRESSOR ALLR"/>
    <property type="match status" value="1"/>
</dbReference>
<evidence type="ECO:0000256" key="2">
    <source>
        <dbReference type="ARBA" id="ARBA00023125"/>
    </source>
</evidence>
<dbReference type="SUPFAM" id="SSF55781">
    <property type="entry name" value="GAF domain-like"/>
    <property type="match status" value="1"/>
</dbReference>
<dbReference type="GO" id="GO:0003677">
    <property type="term" value="F:DNA binding"/>
    <property type="evidence" value="ECO:0007669"/>
    <property type="project" value="UniProtKB-KW"/>
</dbReference>
<dbReference type="GO" id="GO:0003700">
    <property type="term" value="F:DNA-binding transcription factor activity"/>
    <property type="evidence" value="ECO:0007669"/>
    <property type="project" value="TreeGrafter"/>
</dbReference>